<protein>
    <recommendedName>
        <fullName evidence="7">Rhodopsin domain-containing protein</fullName>
    </recommendedName>
</protein>
<feature type="transmembrane region" description="Helical" evidence="6">
    <location>
        <begin position="147"/>
        <end position="169"/>
    </location>
</feature>
<dbReference type="PANTHER" id="PTHR33048:SF129">
    <property type="entry name" value="INTEGRAL MEMBRANE PROTEIN-RELATED"/>
    <property type="match status" value="1"/>
</dbReference>
<evidence type="ECO:0000256" key="1">
    <source>
        <dbReference type="ARBA" id="ARBA00004141"/>
    </source>
</evidence>
<feature type="transmembrane region" description="Helical" evidence="6">
    <location>
        <begin position="260"/>
        <end position="280"/>
    </location>
</feature>
<dbReference type="GO" id="GO:0016020">
    <property type="term" value="C:membrane"/>
    <property type="evidence" value="ECO:0007669"/>
    <property type="project" value="UniProtKB-SubCell"/>
</dbReference>
<dbReference type="PANTHER" id="PTHR33048">
    <property type="entry name" value="PTH11-LIKE INTEGRAL MEMBRANE PROTEIN (AFU_ORTHOLOGUE AFUA_5G11245)"/>
    <property type="match status" value="1"/>
</dbReference>
<proteinExistence type="inferred from homology"/>
<dbReference type="AlphaFoldDB" id="A0A6A5RBN5"/>
<organism evidence="8 9">
    <name type="scientific">Didymella exigua CBS 183.55</name>
    <dbReference type="NCBI Taxonomy" id="1150837"/>
    <lineage>
        <taxon>Eukaryota</taxon>
        <taxon>Fungi</taxon>
        <taxon>Dikarya</taxon>
        <taxon>Ascomycota</taxon>
        <taxon>Pezizomycotina</taxon>
        <taxon>Dothideomycetes</taxon>
        <taxon>Pleosporomycetidae</taxon>
        <taxon>Pleosporales</taxon>
        <taxon>Pleosporineae</taxon>
        <taxon>Didymellaceae</taxon>
        <taxon>Didymella</taxon>
    </lineage>
</organism>
<evidence type="ECO:0000259" key="7">
    <source>
        <dbReference type="Pfam" id="PF20684"/>
    </source>
</evidence>
<dbReference type="GeneID" id="54345013"/>
<dbReference type="InterPro" id="IPR049326">
    <property type="entry name" value="Rhodopsin_dom_fungi"/>
</dbReference>
<dbReference type="OrthoDB" id="4525788at2759"/>
<gene>
    <name evidence="8" type="ORF">M421DRAFT_12953</name>
</gene>
<feature type="domain" description="Rhodopsin" evidence="7">
    <location>
        <begin position="44"/>
        <end position="284"/>
    </location>
</feature>
<dbReference type="InterPro" id="IPR052337">
    <property type="entry name" value="SAT4-like"/>
</dbReference>
<keyword evidence="4 6" id="KW-0472">Membrane</keyword>
<evidence type="ECO:0000313" key="9">
    <source>
        <dbReference type="Proteomes" id="UP000800082"/>
    </source>
</evidence>
<reference evidence="8" key="1">
    <citation type="journal article" date="2020" name="Stud. Mycol.">
        <title>101 Dothideomycetes genomes: a test case for predicting lifestyles and emergence of pathogens.</title>
        <authorList>
            <person name="Haridas S."/>
            <person name="Albert R."/>
            <person name="Binder M."/>
            <person name="Bloem J."/>
            <person name="Labutti K."/>
            <person name="Salamov A."/>
            <person name="Andreopoulos B."/>
            <person name="Baker S."/>
            <person name="Barry K."/>
            <person name="Bills G."/>
            <person name="Bluhm B."/>
            <person name="Cannon C."/>
            <person name="Castanera R."/>
            <person name="Culley D."/>
            <person name="Daum C."/>
            <person name="Ezra D."/>
            <person name="Gonzalez J."/>
            <person name="Henrissat B."/>
            <person name="Kuo A."/>
            <person name="Liang C."/>
            <person name="Lipzen A."/>
            <person name="Lutzoni F."/>
            <person name="Magnuson J."/>
            <person name="Mondo S."/>
            <person name="Nolan M."/>
            <person name="Ohm R."/>
            <person name="Pangilinan J."/>
            <person name="Park H.-J."/>
            <person name="Ramirez L."/>
            <person name="Alfaro M."/>
            <person name="Sun H."/>
            <person name="Tritt A."/>
            <person name="Yoshinaga Y."/>
            <person name="Zwiers L.-H."/>
            <person name="Turgeon B."/>
            <person name="Goodwin S."/>
            <person name="Spatafora J."/>
            <person name="Crous P."/>
            <person name="Grigoriev I."/>
        </authorList>
    </citation>
    <scope>NUCLEOTIDE SEQUENCE</scope>
    <source>
        <strain evidence="8">CBS 183.55</strain>
    </source>
</reference>
<accession>A0A6A5RBN5</accession>
<keyword evidence="9" id="KW-1185">Reference proteome</keyword>
<dbReference type="EMBL" id="ML978982">
    <property type="protein sequence ID" value="KAF1925645.1"/>
    <property type="molecule type" value="Genomic_DNA"/>
</dbReference>
<sequence length="284" mass="31373">MELPPLSVILSWPLPNYNDPVTRGNALVIANAIFLTLVLIVVSLRLYCRLAVRIWFGPDDLFILAALFFTICLTAVVILANEHFGWNKHIWDIPLESLSSSLKIGLVAKIAYIWAASCTRLSLHFFYYRLTGGANKPWFKWLVHANVALTVSILITVTFVSIFACHPVSDYWKIGSAPGTCLDEGASGLGSGIVNCIADFTTWLTPIPLVIGLQMPLRQRISIIALFALGIIVTIIGIVRTWFIYKAILTADITWHTYPLWIAAAVEIDLGVICASAPVLRPLI</sequence>
<evidence type="ECO:0000256" key="3">
    <source>
        <dbReference type="ARBA" id="ARBA00022989"/>
    </source>
</evidence>
<evidence type="ECO:0000313" key="8">
    <source>
        <dbReference type="EMBL" id="KAF1925645.1"/>
    </source>
</evidence>
<comment type="subcellular location">
    <subcellularLocation>
        <location evidence="1">Membrane</location>
        <topology evidence="1">Multi-pass membrane protein</topology>
    </subcellularLocation>
</comment>
<feature type="transmembrane region" description="Helical" evidence="6">
    <location>
        <begin position="26"/>
        <end position="48"/>
    </location>
</feature>
<evidence type="ECO:0000256" key="2">
    <source>
        <dbReference type="ARBA" id="ARBA00022692"/>
    </source>
</evidence>
<evidence type="ECO:0000256" key="5">
    <source>
        <dbReference type="ARBA" id="ARBA00038359"/>
    </source>
</evidence>
<keyword evidence="2 6" id="KW-0812">Transmembrane</keyword>
<feature type="non-terminal residue" evidence="8">
    <location>
        <position position="284"/>
    </location>
</feature>
<name>A0A6A5RBN5_9PLEO</name>
<dbReference type="Pfam" id="PF20684">
    <property type="entry name" value="Fung_rhodopsin"/>
    <property type="match status" value="1"/>
</dbReference>
<dbReference type="RefSeq" id="XP_033445897.1">
    <property type="nucleotide sequence ID" value="XM_033587367.1"/>
</dbReference>
<feature type="transmembrane region" description="Helical" evidence="6">
    <location>
        <begin position="60"/>
        <end position="80"/>
    </location>
</feature>
<evidence type="ECO:0000256" key="4">
    <source>
        <dbReference type="ARBA" id="ARBA00023136"/>
    </source>
</evidence>
<keyword evidence="3 6" id="KW-1133">Transmembrane helix</keyword>
<evidence type="ECO:0000256" key="6">
    <source>
        <dbReference type="SAM" id="Phobius"/>
    </source>
</evidence>
<feature type="transmembrane region" description="Helical" evidence="6">
    <location>
        <begin position="223"/>
        <end position="245"/>
    </location>
</feature>
<dbReference type="Proteomes" id="UP000800082">
    <property type="component" value="Unassembled WGS sequence"/>
</dbReference>
<comment type="similarity">
    <text evidence="5">Belongs to the SAT4 family.</text>
</comment>